<keyword evidence="11" id="KW-0130">Cell adhesion</keyword>
<dbReference type="Pfam" id="PF21471">
    <property type="entry name" value="Reelin_subrepeat-B"/>
    <property type="match status" value="1"/>
</dbReference>
<evidence type="ECO:0000256" key="5">
    <source>
        <dbReference type="ARBA" id="ARBA00022670"/>
    </source>
</evidence>
<evidence type="ECO:0008006" key="14">
    <source>
        <dbReference type="Google" id="ProtNLM"/>
    </source>
</evidence>
<reference evidence="12 13" key="1">
    <citation type="journal article" date="2015" name="Stand. Genomic Sci.">
        <title>Genomic Encyclopedia of Bacterial and Archaeal Type Strains, Phase III: the genomes of soil and plant-associated and newly described type strains.</title>
        <authorList>
            <person name="Whitman W.B."/>
            <person name="Woyke T."/>
            <person name="Klenk H.P."/>
            <person name="Zhou Y."/>
            <person name="Lilburn T.G."/>
            <person name="Beck B.J."/>
            <person name="De Vos P."/>
            <person name="Vandamme P."/>
            <person name="Eisen J.A."/>
            <person name="Garrity G."/>
            <person name="Hugenholtz P."/>
            <person name="Kyrpides N.C."/>
        </authorList>
    </citation>
    <scope>NUCLEOTIDE SEQUENCE [LARGE SCALE GENOMIC DNA]</scope>
    <source>
        <strain evidence="12 13">CGMCC 1.6844</strain>
    </source>
</reference>
<dbReference type="GO" id="GO:0046872">
    <property type="term" value="F:metal ion binding"/>
    <property type="evidence" value="ECO:0007669"/>
    <property type="project" value="UniProtKB-KW"/>
</dbReference>
<evidence type="ECO:0000256" key="8">
    <source>
        <dbReference type="ARBA" id="ARBA00022825"/>
    </source>
</evidence>
<gene>
    <name evidence="12" type="ORF">IP97_02568</name>
</gene>
<evidence type="ECO:0000256" key="10">
    <source>
        <dbReference type="ARBA" id="ARBA00022837"/>
    </source>
</evidence>
<evidence type="ECO:0000256" key="1">
    <source>
        <dbReference type="ARBA" id="ARBA00004498"/>
    </source>
</evidence>
<dbReference type="AlphaFoldDB" id="A0A562K8J9"/>
<accession>A0A562K8J9</accession>
<organism evidence="12 13">
    <name type="scientific">Flavobacterium cheniae</name>
    <dbReference type="NCBI Taxonomy" id="295428"/>
    <lineage>
        <taxon>Bacteria</taxon>
        <taxon>Pseudomonadati</taxon>
        <taxon>Bacteroidota</taxon>
        <taxon>Flavobacteriia</taxon>
        <taxon>Flavobacteriales</taxon>
        <taxon>Flavobacteriaceae</taxon>
        <taxon>Flavobacterium</taxon>
    </lineage>
</organism>
<evidence type="ECO:0000256" key="4">
    <source>
        <dbReference type="ARBA" id="ARBA00022530"/>
    </source>
</evidence>
<dbReference type="RefSeq" id="WP_144728198.1">
    <property type="nucleotide sequence ID" value="NZ_VLKM01000024.1"/>
</dbReference>
<dbReference type="InterPro" id="IPR035914">
    <property type="entry name" value="Sperma_CUB_dom_sf"/>
</dbReference>
<keyword evidence="9" id="KW-0862">Zinc</keyword>
<dbReference type="PANTHER" id="PTHR11841">
    <property type="entry name" value="REELIN"/>
    <property type="match status" value="1"/>
</dbReference>
<dbReference type="Gene3D" id="2.60.120.260">
    <property type="entry name" value="Galactose-binding domain-like"/>
    <property type="match status" value="1"/>
</dbReference>
<feature type="non-terminal residue" evidence="12">
    <location>
        <position position="540"/>
    </location>
</feature>
<evidence type="ECO:0000256" key="6">
    <source>
        <dbReference type="ARBA" id="ARBA00022723"/>
    </source>
</evidence>
<keyword evidence="6" id="KW-0479">Metal-binding</keyword>
<evidence type="ECO:0000256" key="7">
    <source>
        <dbReference type="ARBA" id="ARBA00022801"/>
    </source>
</evidence>
<evidence type="ECO:0000256" key="11">
    <source>
        <dbReference type="ARBA" id="ARBA00022889"/>
    </source>
</evidence>
<keyword evidence="4" id="KW-0272">Extracellular matrix</keyword>
<keyword evidence="8" id="KW-0720">Serine protease</keyword>
<proteinExistence type="predicted"/>
<dbReference type="EMBL" id="VLKM01000024">
    <property type="protein sequence ID" value="TWH91758.1"/>
    <property type="molecule type" value="Genomic_DNA"/>
</dbReference>
<comment type="caution">
    <text evidence="12">The sequence shown here is derived from an EMBL/GenBank/DDBJ whole genome shotgun (WGS) entry which is preliminary data.</text>
</comment>
<dbReference type="GO" id="GO:0006508">
    <property type="term" value="P:proteolysis"/>
    <property type="evidence" value="ECO:0007669"/>
    <property type="project" value="UniProtKB-KW"/>
</dbReference>
<comment type="subcellular location">
    <subcellularLocation>
        <location evidence="1">Secreted</location>
        <location evidence="1">Extracellular space</location>
        <location evidence="1">Extracellular matrix</location>
    </subcellularLocation>
</comment>
<dbReference type="PANTHER" id="PTHR11841:SF1">
    <property type="entry name" value="REELIN"/>
    <property type="match status" value="1"/>
</dbReference>
<keyword evidence="7" id="KW-0378">Hydrolase</keyword>
<sequence>MISFLKKYNKSIFTLVIFLIGLTSWSQNILISQGGTVNVSGGEIFYDAGGAVGNDGNTNYTITLCPSNSGEKVCLNFSNFKTYFSGSGEDALFIYDGNTVTLGTDIGKLMGDYSIDVSNATTPYGAGIEPDGTLAAVYTPTIFCATSSTGCLTLTFVNGNASQQPGWVANVTTYKDLPAPGCNIDITSDKTSICNGENVQLTVTGDIVAAAINNNFNGSLGTGWQGTASATIVNTVCAAPSLDNSQYLWMQSSPGPRSLTSNSFNLANGGTISFEHRQAKFNSDPSPCEAPDINFSGTRNEGIYLQYSTDNGANWTTFKFLFSNSQFSNSGTADSYNNGCGDYVHRWTKMTYPIPDAAKTPNTLFRWHQQRVTSASTDNWGLDNVVIASPLASTVTVRNLTAGGIVIGTSTTTPYTLNVTPTVTTTYEVTISNGVTSCTDQVTVTVGAGIAANAGVDINQCNNASFTMAANTPIAPTTGSWSVISGSVSPATSLNPNQVFVLTGTTATLRWTFDGVCDSSDDVIISNNSLLSAPTVGAVT</sequence>
<dbReference type="GO" id="GO:0070325">
    <property type="term" value="F:lipoprotein particle receptor binding"/>
    <property type="evidence" value="ECO:0007669"/>
    <property type="project" value="InterPro"/>
</dbReference>
<keyword evidence="13" id="KW-1185">Reference proteome</keyword>
<dbReference type="Gene3D" id="2.60.120.290">
    <property type="entry name" value="Spermadhesin, CUB domain"/>
    <property type="match status" value="1"/>
</dbReference>
<keyword evidence="5" id="KW-0645">Protease</keyword>
<keyword evidence="3" id="KW-0964">Secreted</keyword>
<dbReference type="Proteomes" id="UP000315312">
    <property type="component" value="Unassembled WGS sequence"/>
</dbReference>
<evidence type="ECO:0000256" key="9">
    <source>
        <dbReference type="ARBA" id="ARBA00022833"/>
    </source>
</evidence>
<evidence type="ECO:0000313" key="13">
    <source>
        <dbReference type="Proteomes" id="UP000315312"/>
    </source>
</evidence>
<evidence type="ECO:0000313" key="12">
    <source>
        <dbReference type="EMBL" id="TWH91758.1"/>
    </source>
</evidence>
<dbReference type="InterPro" id="IPR034968">
    <property type="entry name" value="Reelin"/>
</dbReference>
<evidence type="ECO:0000256" key="2">
    <source>
        <dbReference type="ARBA" id="ARBA00022473"/>
    </source>
</evidence>
<dbReference type="GO" id="GO:0007155">
    <property type="term" value="P:cell adhesion"/>
    <property type="evidence" value="ECO:0007669"/>
    <property type="project" value="UniProtKB-KW"/>
</dbReference>
<name>A0A562K8J9_9FLAO</name>
<evidence type="ECO:0000256" key="3">
    <source>
        <dbReference type="ARBA" id="ARBA00022525"/>
    </source>
</evidence>
<dbReference type="InterPro" id="IPR049419">
    <property type="entry name" value="Reelin_subrepeat-B"/>
</dbReference>
<keyword evidence="2" id="KW-0217">Developmental protein</keyword>
<keyword evidence="10" id="KW-0106">Calcium</keyword>
<dbReference type="GO" id="GO:0008236">
    <property type="term" value="F:serine-type peptidase activity"/>
    <property type="evidence" value="ECO:0007669"/>
    <property type="project" value="UniProtKB-KW"/>
</dbReference>
<protein>
    <recommendedName>
        <fullName evidence="14">CUB-like protein</fullName>
    </recommendedName>
</protein>